<proteinExistence type="predicted"/>
<feature type="chain" id="PRO_5038925509" evidence="2">
    <location>
        <begin position="28"/>
        <end position="180"/>
    </location>
</feature>
<dbReference type="SUPFAM" id="SSF49503">
    <property type="entry name" value="Cupredoxins"/>
    <property type="match status" value="1"/>
</dbReference>
<feature type="domain" description="Sulfocyanin-like C-terminal" evidence="3">
    <location>
        <begin position="55"/>
        <end position="172"/>
    </location>
</feature>
<name>A0A1N7K0G7_9BACL</name>
<evidence type="ECO:0000256" key="1">
    <source>
        <dbReference type="ARBA" id="ARBA00022723"/>
    </source>
</evidence>
<keyword evidence="5" id="KW-1185">Reference proteome</keyword>
<evidence type="ECO:0000259" key="3">
    <source>
        <dbReference type="Pfam" id="PF06525"/>
    </source>
</evidence>
<dbReference type="Proteomes" id="UP000186156">
    <property type="component" value="Unassembled WGS sequence"/>
</dbReference>
<dbReference type="PROSITE" id="PS00079">
    <property type="entry name" value="MULTICOPPER_OXIDASE1"/>
    <property type="match status" value="1"/>
</dbReference>
<gene>
    <name evidence="4" type="ORF">SAMN05421799_101280</name>
</gene>
<dbReference type="Gene3D" id="2.60.40.420">
    <property type="entry name" value="Cupredoxins - blue copper proteins"/>
    <property type="match status" value="1"/>
</dbReference>
<dbReference type="EMBL" id="FTOO01000001">
    <property type="protein sequence ID" value="SIS55068.1"/>
    <property type="molecule type" value="Genomic_DNA"/>
</dbReference>
<reference evidence="5" key="1">
    <citation type="submission" date="2017-01" db="EMBL/GenBank/DDBJ databases">
        <authorList>
            <person name="Varghese N."/>
            <person name="Submissions S."/>
        </authorList>
    </citation>
    <scope>NUCLEOTIDE SEQUENCE [LARGE SCALE GENOMIC DNA]</scope>
    <source>
        <strain evidence="5">DSM 16176</strain>
    </source>
</reference>
<keyword evidence="1" id="KW-0479">Metal-binding</keyword>
<evidence type="ECO:0000313" key="5">
    <source>
        <dbReference type="Proteomes" id="UP000186156"/>
    </source>
</evidence>
<protein>
    <submittedName>
        <fullName evidence="4">Sulfocyanin</fullName>
    </submittedName>
</protein>
<organism evidence="4 5">
    <name type="scientific">Alicyclobacillus vulcanalis</name>
    <dbReference type="NCBI Taxonomy" id="252246"/>
    <lineage>
        <taxon>Bacteria</taxon>
        <taxon>Bacillati</taxon>
        <taxon>Bacillota</taxon>
        <taxon>Bacilli</taxon>
        <taxon>Bacillales</taxon>
        <taxon>Alicyclobacillaceae</taxon>
        <taxon>Alicyclobacillus</taxon>
    </lineage>
</organism>
<accession>A0A1N7K0G7</accession>
<dbReference type="Pfam" id="PF06525">
    <property type="entry name" value="SoxE"/>
    <property type="match status" value="1"/>
</dbReference>
<evidence type="ECO:0000256" key="2">
    <source>
        <dbReference type="SAM" id="SignalP"/>
    </source>
</evidence>
<dbReference type="InterPro" id="IPR049544">
    <property type="entry name" value="SoxE-like_C"/>
</dbReference>
<dbReference type="InterPro" id="IPR033138">
    <property type="entry name" value="Cu_oxidase_CS"/>
</dbReference>
<dbReference type="GO" id="GO:0046872">
    <property type="term" value="F:metal ion binding"/>
    <property type="evidence" value="ECO:0007669"/>
    <property type="project" value="UniProtKB-KW"/>
</dbReference>
<keyword evidence="2" id="KW-0732">Signal</keyword>
<dbReference type="STRING" id="252246.SAMN05421799_101280"/>
<dbReference type="AlphaFoldDB" id="A0A1N7K0G7"/>
<dbReference type="InterPro" id="IPR008972">
    <property type="entry name" value="Cupredoxin"/>
</dbReference>
<evidence type="ECO:0000313" key="4">
    <source>
        <dbReference type="EMBL" id="SIS55068.1"/>
    </source>
</evidence>
<dbReference type="PROSITE" id="PS51257">
    <property type="entry name" value="PROKAR_LIPOPROTEIN"/>
    <property type="match status" value="1"/>
</dbReference>
<sequence length="180" mass="19372">MVRMRKRLGLVLSMVTSVLVGCGASHPSPLNQDKSLLTWNAAKHEVRWKVVAGDGRANGGMNFDGYANGSMTLVVPIGWRVVIDFDNASLMPHSAMVVPYGDRERSNFDATMVAFPGAETPNPSQGDPQGTHRDVIFTAAKVGTYALVCGVPGHALAGMWDQLVVSDEAKHPSLRVQRDS</sequence>
<feature type="signal peptide" evidence="2">
    <location>
        <begin position="1"/>
        <end position="27"/>
    </location>
</feature>